<accession>A0A8K0TQZ1</accession>
<organism evidence="1 2">
    <name type="scientific">Plectosphaerella cucumerina</name>
    <dbReference type="NCBI Taxonomy" id="40658"/>
    <lineage>
        <taxon>Eukaryota</taxon>
        <taxon>Fungi</taxon>
        <taxon>Dikarya</taxon>
        <taxon>Ascomycota</taxon>
        <taxon>Pezizomycotina</taxon>
        <taxon>Sordariomycetes</taxon>
        <taxon>Hypocreomycetidae</taxon>
        <taxon>Glomerellales</taxon>
        <taxon>Plectosphaerellaceae</taxon>
        <taxon>Plectosphaerella</taxon>
    </lineage>
</organism>
<dbReference type="Proteomes" id="UP000813385">
    <property type="component" value="Unassembled WGS sequence"/>
</dbReference>
<name>A0A8K0TQZ1_9PEZI</name>
<comment type="caution">
    <text evidence="1">The sequence shown here is derived from an EMBL/GenBank/DDBJ whole genome shotgun (WGS) entry which is preliminary data.</text>
</comment>
<dbReference type="OrthoDB" id="5326346at2759"/>
<keyword evidence="2" id="KW-1185">Reference proteome</keyword>
<dbReference type="AlphaFoldDB" id="A0A8K0TQZ1"/>
<gene>
    <name evidence="1" type="ORF">B0T11DRAFT_292639</name>
</gene>
<proteinExistence type="predicted"/>
<evidence type="ECO:0000313" key="1">
    <source>
        <dbReference type="EMBL" id="KAH7374857.1"/>
    </source>
</evidence>
<sequence length="365" mass="42339">MAEAKKLQLLVYRTNPDGWRIPETPMALQVDAETLQRNSPRWYTTIYYGPPLTGTKPLADGEGFEVEVENPEAYFNVMAMSHARWDLVRIMISLQDLLDITIMAEKQSLWNAIKPHAHLWLEGCVFGGFSANTNTKSVFLKDPLKWLVISWLWGLRSIFDFVLVPAIETADFSTFNWVPQDHLDSSAGDSVFLASNEISRLHALSEYIKDRRHRRLVRYFDLVSDFGRHLMSPDEPCEGKRYVEDHDQKKCKKMLLRSLQSTCTALESIHVHGENAANRCVMSLKEMLDELEVVANGLEYFDDISEKFCNQLKKRVAHEVWGRHYFLQPNAEMRRMLTVSPALVRFDPATWIWIENRARQMIEED</sequence>
<reference evidence="1" key="1">
    <citation type="journal article" date="2021" name="Nat. Commun.">
        <title>Genetic determinants of endophytism in the Arabidopsis root mycobiome.</title>
        <authorList>
            <person name="Mesny F."/>
            <person name="Miyauchi S."/>
            <person name="Thiergart T."/>
            <person name="Pickel B."/>
            <person name="Atanasova L."/>
            <person name="Karlsson M."/>
            <person name="Huettel B."/>
            <person name="Barry K.W."/>
            <person name="Haridas S."/>
            <person name="Chen C."/>
            <person name="Bauer D."/>
            <person name="Andreopoulos W."/>
            <person name="Pangilinan J."/>
            <person name="LaButti K."/>
            <person name="Riley R."/>
            <person name="Lipzen A."/>
            <person name="Clum A."/>
            <person name="Drula E."/>
            <person name="Henrissat B."/>
            <person name="Kohler A."/>
            <person name="Grigoriev I.V."/>
            <person name="Martin F.M."/>
            <person name="Hacquard S."/>
        </authorList>
    </citation>
    <scope>NUCLEOTIDE SEQUENCE</scope>
    <source>
        <strain evidence="1">MPI-CAGE-AT-0016</strain>
    </source>
</reference>
<dbReference type="EMBL" id="JAGPXD010000001">
    <property type="protein sequence ID" value="KAH7374857.1"/>
    <property type="molecule type" value="Genomic_DNA"/>
</dbReference>
<evidence type="ECO:0000313" key="2">
    <source>
        <dbReference type="Proteomes" id="UP000813385"/>
    </source>
</evidence>
<protein>
    <submittedName>
        <fullName evidence="1">Uncharacterized protein</fullName>
    </submittedName>
</protein>